<comment type="caution">
    <text evidence="1">The sequence shown here is derived from an EMBL/GenBank/DDBJ whole genome shotgun (WGS) entry which is preliminary data.</text>
</comment>
<accession>A0A9X3WGS5</accession>
<dbReference type="InterPro" id="IPR009776">
    <property type="entry name" value="Spore_0_M"/>
</dbReference>
<name>A0A9X3WGS5_9BACI</name>
<keyword evidence="2" id="KW-1185">Reference proteome</keyword>
<sequence>MINKLLVLFKIGSPKINLQLQNYELKPGECVSGSFLLQGGWVKQKIKRLECDLVRECTGQKPEVIEPVKTLLMSQTIELNERTEIPFSYTLPKALTPTSDNVSYRLLTKLVFTDDKKSIDHDEIVVK</sequence>
<reference evidence="1" key="1">
    <citation type="submission" date="2022-06" db="EMBL/GenBank/DDBJ databases">
        <title>Aquibacillus sp. a new bacterium isolated from soil saline samples.</title>
        <authorList>
            <person name="Galisteo C."/>
            <person name="De La Haba R."/>
            <person name="Sanchez-Porro C."/>
            <person name="Ventosa A."/>
        </authorList>
    </citation>
    <scope>NUCLEOTIDE SEQUENCE</scope>
    <source>
        <strain evidence="1">3ASR75-54</strain>
    </source>
</reference>
<evidence type="ECO:0000313" key="2">
    <source>
        <dbReference type="Proteomes" id="UP001145069"/>
    </source>
</evidence>
<proteinExistence type="predicted"/>
<protein>
    <submittedName>
        <fullName evidence="1">Sporulation protein</fullName>
    </submittedName>
</protein>
<organism evidence="1 2">
    <name type="scientific">Aquibacillus salsiterrae</name>
    <dbReference type="NCBI Taxonomy" id="2950439"/>
    <lineage>
        <taxon>Bacteria</taxon>
        <taxon>Bacillati</taxon>
        <taxon>Bacillota</taxon>
        <taxon>Bacilli</taxon>
        <taxon>Bacillales</taxon>
        <taxon>Bacillaceae</taxon>
        <taxon>Aquibacillus</taxon>
    </lineage>
</organism>
<evidence type="ECO:0000313" key="1">
    <source>
        <dbReference type="EMBL" id="MDC3417154.1"/>
    </source>
</evidence>
<dbReference type="Proteomes" id="UP001145069">
    <property type="component" value="Unassembled WGS sequence"/>
</dbReference>
<dbReference type="EMBL" id="JAMQKC010000006">
    <property type="protein sequence ID" value="MDC3417154.1"/>
    <property type="molecule type" value="Genomic_DNA"/>
</dbReference>
<gene>
    <name evidence="1" type="ORF">NC799_09480</name>
</gene>
<dbReference type="Pfam" id="PF07070">
    <property type="entry name" value="Spo0M"/>
    <property type="match status" value="1"/>
</dbReference>
<dbReference type="RefSeq" id="WP_272446217.1">
    <property type="nucleotide sequence ID" value="NZ_JAMQKC010000006.1"/>
</dbReference>
<dbReference type="AlphaFoldDB" id="A0A9X3WGS5"/>